<evidence type="ECO:0000256" key="2">
    <source>
        <dbReference type="ARBA" id="ARBA00006283"/>
    </source>
</evidence>
<organism evidence="11">
    <name type="scientific">Nippostrongylus brasiliensis</name>
    <name type="common">Rat hookworm</name>
    <dbReference type="NCBI Taxonomy" id="27835"/>
    <lineage>
        <taxon>Eukaryota</taxon>
        <taxon>Metazoa</taxon>
        <taxon>Ecdysozoa</taxon>
        <taxon>Nematoda</taxon>
        <taxon>Chromadorea</taxon>
        <taxon>Rhabditida</taxon>
        <taxon>Rhabditina</taxon>
        <taxon>Rhabditomorpha</taxon>
        <taxon>Strongyloidea</taxon>
        <taxon>Heligmosomidae</taxon>
        <taxon>Nippostrongylus</taxon>
    </lineage>
</organism>
<dbReference type="EMBL" id="UYSL01000008">
    <property type="protein sequence ID" value="VDL61854.1"/>
    <property type="molecule type" value="Genomic_DNA"/>
</dbReference>
<accession>A0A0N4XC84</accession>
<feature type="region of interest" description="Disordered" evidence="7">
    <location>
        <begin position="116"/>
        <end position="166"/>
    </location>
</feature>
<dbReference type="PANTHER" id="PTHR13286">
    <property type="entry name" value="SAP30"/>
    <property type="match status" value="1"/>
</dbReference>
<dbReference type="InterPro" id="IPR038291">
    <property type="entry name" value="SAP30_C_sf"/>
</dbReference>
<keyword evidence="3" id="KW-0678">Repressor</keyword>
<sequence length="265" mass="31050">MSLLEQFEEFRKQLKETLNEMYADPVRYPRFRTDYCIRMQRQRNRSKDRCCIAAKLRTGWQRCNRRRSQRVLTRVLEKLAVHKKLNIAISDEDPHHGICLLHWRLIKYGRPGGQMTQEEVQTWDAPESRLEKAERDDEFENEGCAGDSSVSSDPYSGDEDVGEKKEPDYKAALKWKNRIKPYKDEIREGEQQRESDDEEDNGLSSLSAASLRRYRKFFMIPTKASASKHAMLEGVENHFEALPVQANDTIAHFIYTAKNRMNTVE</sequence>
<feature type="domain" description="Histone deacetylase complex subunit SAP30 Sin3 binding" evidence="8">
    <location>
        <begin position="206"/>
        <end position="258"/>
    </location>
</feature>
<proteinExistence type="inferred from homology"/>
<gene>
    <name evidence="9" type="ORF">NBR_LOCUS46</name>
</gene>
<comment type="subcellular location">
    <subcellularLocation>
        <location evidence="1">Nucleus</location>
    </subcellularLocation>
</comment>
<protein>
    <submittedName>
        <fullName evidence="11">SAP30_Sin3_bdg domain-containing protein</fullName>
    </submittedName>
</protein>
<dbReference type="Proteomes" id="UP000271162">
    <property type="component" value="Unassembled WGS sequence"/>
</dbReference>
<feature type="compositionally biased region" description="Basic and acidic residues" evidence="7">
    <location>
        <begin position="185"/>
        <end position="194"/>
    </location>
</feature>
<name>A0A0N4XC84_NIPBR</name>
<dbReference type="WBParaSite" id="NBR_0000004501-mRNA-1">
    <property type="protein sequence ID" value="NBR_0000004501-mRNA-1"/>
    <property type="gene ID" value="NBR_0000004501"/>
</dbReference>
<comment type="similarity">
    <text evidence="2">Belongs to the SAP30 family.</text>
</comment>
<evidence type="ECO:0000256" key="4">
    <source>
        <dbReference type="ARBA" id="ARBA00023015"/>
    </source>
</evidence>
<keyword evidence="10" id="KW-1185">Reference proteome</keyword>
<evidence type="ECO:0000256" key="5">
    <source>
        <dbReference type="ARBA" id="ARBA00023163"/>
    </source>
</evidence>
<dbReference type="Gene3D" id="6.10.160.20">
    <property type="match status" value="1"/>
</dbReference>
<dbReference type="GO" id="GO:0005634">
    <property type="term" value="C:nucleus"/>
    <property type="evidence" value="ECO:0007669"/>
    <property type="project" value="UniProtKB-SubCell"/>
</dbReference>
<evidence type="ECO:0000256" key="7">
    <source>
        <dbReference type="SAM" id="MobiDB-lite"/>
    </source>
</evidence>
<evidence type="ECO:0000313" key="10">
    <source>
        <dbReference type="Proteomes" id="UP000271162"/>
    </source>
</evidence>
<feature type="compositionally biased region" description="Basic and acidic residues" evidence="7">
    <location>
        <begin position="126"/>
        <end position="135"/>
    </location>
</feature>
<evidence type="ECO:0000256" key="6">
    <source>
        <dbReference type="ARBA" id="ARBA00023242"/>
    </source>
</evidence>
<evidence type="ECO:0000259" key="8">
    <source>
        <dbReference type="Pfam" id="PF13867"/>
    </source>
</evidence>
<dbReference type="AlphaFoldDB" id="A0A0N4XC84"/>
<dbReference type="InterPro" id="IPR024145">
    <property type="entry name" value="His_deAcase_SAP30/SAP30L"/>
</dbReference>
<keyword evidence="5" id="KW-0804">Transcription</keyword>
<keyword evidence="6" id="KW-0539">Nucleus</keyword>
<evidence type="ECO:0000256" key="1">
    <source>
        <dbReference type="ARBA" id="ARBA00004123"/>
    </source>
</evidence>
<reference evidence="11" key="1">
    <citation type="submission" date="2016-04" db="UniProtKB">
        <authorList>
            <consortium name="WormBaseParasite"/>
        </authorList>
    </citation>
    <scope>IDENTIFICATION</scope>
</reference>
<keyword evidence="4" id="KW-0805">Transcription regulation</keyword>
<dbReference type="Gene3D" id="3.40.1800.30">
    <property type="match status" value="1"/>
</dbReference>
<evidence type="ECO:0000313" key="9">
    <source>
        <dbReference type="EMBL" id="VDL61854.1"/>
    </source>
</evidence>
<evidence type="ECO:0000256" key="3">
    <source>
        <dbReference type="ARBA" id="ARBA00022491"/>
    </source>
</evidence>
<reference evidence="9 10" key="2">
    <citation type="submission" date="2018-11" db="EMBL/GenBank/DDBJ databases">
        <authorList>
            <consortium name="Pathogen Informatics"/>
        </authorList>
    </citation>
    <scope>NUCLEOTIDE SEQUENCE [LARGE SCALE GENOMIC DNA]</scope>
</reference>
<dbReference type="Pfam" id="PF13867">
    <property type="entry name" value="SAP30_Sin3_bdg"/>
    <property type="match status" value="1"/>
</dbReference>
<feature type="region of interest" description="Disordered" evidence="7">
    <location>
        <begin position="185"/>
        <end position="204"/>
    </location>
</feature>
<evidence type="ECO:0000313" key="11">
    <source>
        <dbReference type="WBParaSite" id="NBR_0000004501-mRNA-1"/>
    </source>
</evidence>
<dbReference type="InterPro" id="IPR025718">
    <property type="entry name" value="SAP30_Sin3-bd"/>
</dbReference>
<dbReference type="STRING" id="27835.A0A0N4XC84"/>